<dbReference type="SMART" id="SM00293">
    <property type="entry name" value="PWWP"/>
    <property type="match status" value="1"/>
</dbReference>
<feature type="region of interest" description="Disordered" evidence="1">
    <location>
        <begin position="153"/>
        <end position="231"/>
    </location>
</feature>
<feature type="compositionally biased region" description="Basic and acidic residues" evidence="1">
    <location>
        <begin position="206"/>
        <end position="220"/>
    </location>
</feature>
<feature type="compositionally biased region" description="Polar residues" evidence="1">
    <location>
        <begin position="160"/>
        <end position="173"/>
    </location>
</feature>
<dbReference type="PANTHER" id="PTHR42851">
    <property type="entry name" value="ALDOLASE-RELATED"/>
    <property type="match status" value="1"/>
</dbReference>
<evidence type="ECO:0000313" key="3">
    <source>
        <dbReference type="Proteomes" id="UP000515121"/>
    </source>
</evidence>
<evidence type="ECO:0000256" key="1">
    <source>
        <dbReference type="SAM" id="MobiDB-lite"/>
    </source>
</evidence>
<dbReference type="PANTHER" id="PTHR42851:SF19">
    <property type="entry name" value="PWWP DOMAIN-CONTAINING PROTEIN 2-RELATED"/>
    <property type="match status" value="1"/>
</dbReference>
<dbReference type="InterPro" id="IPR000313">
    <property type="entry name" value="PWWP_dom"/>
</dbReference>
<dbReference type="RefSeq" id="XP_022744247.1">
    <property type="nucleotide sequence ID" value="XM_022888512.1"/>
</dbReference>
<organism evidence="3 4">
    <name type="scientific">Durio zibethinus</name>
    <name type="common">Durian</name>
    <dbReference type="NCBI Taxonomy" id="66656"/>
    <lineage>
        <taxon>Eukaryota</taxon>
        <taxon>Viridiplantae</taxon>
        <taxon>Streptophyta</taxon>
        <taxon>Embryophyta</taxon>
        <taxon>Tracheophyta</taxon>
        <taxon>Spermatophyta</taxon>
        <taxon>Magnoliopsida</taxon>
        <taxon>eudicotyledons</taxon>
        <taxon>Gunneridae</taxon>
        <taxon>Pentapetalae</taxon>
        <taxon>rosids</taxon>
        <taxon>malvids</taxon>
        <taxon>Malvales</taxon>
        <taxon>Malvaceae</taxon>
        <taxon>Helicteroideae</taxon>
        <taxon>Durio</taxon>
    </lineage>
</organism>
<proteinExistence type="predicted"/>
<protein>
    <submittedName>
        <fullName evidence="4">Uncharacterized protein LOC111295134</fullName>
    </submittedName>
</protein>
<dbReference type="InterPro" id="IPR053063">
    <property type="entry name" value="PWWP_domain_containing_PDP"/>
</dbReference>
<dbReference type="Proteomes" id="UP000515121">
    <property type="component" value="Unplaced"/>
</dbReference>
<dbReference type="AlphaFoldDB" id="A0A6P5YVF5"/>
<feature type="domain" description="PWWP" evidence="2">
    <location>
        <begin position="287"/>
        <end position="348"/>
    </location>
</feature>
<name>A0A6P5YVF5_DURZI</name>
<feature type="region of interest" description="Disordered" evidence="1">
    <location>
        <begin position="106"/>
        <end position="126"/>
    </location>
</feature>
<reference evidence="4" key="1">
    <citation type="submission" date="2025-08" db="UniProtKB">
        <authorList>
            <consortium name="RefSeq"/>
        </authorList>
    </citation>
    <scope>IDENTIFICATION</scope>
    <source>
        <tissue evidence="4">Fruit stalk</tissue>
    </source>
</reference>
<feature type="region of interest" description="Disordered" evidence="1">
    <location>
        <begin position="504"/>
        <end position="532"/>
    </location>
</feature>
<accession>A0A6P5YVF5</accession>
<sequence length="567" mass="62511">MSKKIPEEIDLNCDAVLVDRENEDKDVNGGEAETVTGRIVDAGVWDIGEDNESAGDGVAESRKESEIESVKNPGIDLEADSGSLGEEVDDEVSTKLSLGGISLMEVDGGSRGTGNGESVFMEDEKPVETEEMAVRSPGGVAEDLNVSVCPNEDSLIEGTSVPSSSIADNTIQSDIAPDSGSADEKPLSLALGHENSLPCGNQNISSKEESSSRLESRDMEIDTPDDTNKNQINAICGEGDRVLQNEENRSNLSNDAVDLNQCTSIDEDVLLDVNAKPEKPEERDFYVSDLVWGKVRSHPWWPGQIFDHLAATAKAKKYFKKDCYLIAYFGDQTFAWNEASRIKPFMPNFSHMEKQNNMEEFQYAVDCALDEVSRRVEFGLACSCISEEAYAQVKTQIIVNTGIREESSRRDGGDRFSSAAFFDPFELVETMKALAQSPYYSEVDRLQFIKSQAQLLAFLRWKGYSKLPEFQNLCGLDTDAKIPLSKEVKKCSKLIENDVPSVKVDKEKPESRGGSCHKRKKIPTVSSKSEKSLSEFIAERRLSLQNGKRKLNNKTGDKLISSSPAKN</sequence>
<dbReference type="Pfam" id="PF00855">
    <property type="entry name" value="PWWP"/>
    <property type="match status" value="1"/>
</dbReference>
<feature type="region of interest" description="Disordered" evidence="1">
    <location>
        <begin position="48"/>
        <end position="68"/>
    </location>
</feature>
<evidence type="ECO:0000259" key="2">
    <source>
        <dbReference type="PROSITE" id="PS50812"/>
    </source>
</evidence>
<feature type="compositionally biased region" description="Basic and acidic residues" evidence="1">
    <location>
        <begin position="59"/>
        <end position="68"/>
    </location>
</feature>
<dbReference type="SUPFAM" id="SSF63748">
    <property type="entry name" value="Tudor/PWWP/MBT"/>
    <property type="match status" value="1"/>
</dbReference>
<dbReference type="OrthoDB" id="62853at2759"/>
<dbReference type="Gene3D" id="2.30.30.140">
    <property type="match status" value="1"/>
</dbReference>
<dbReference type="GeneID" id="111295134"/>
<dbReference type="PROSITE" id="PS50812">
    <property type="entry name" value="PWWP"/>
    <property type="match status" value="1"/>
</dbReference>
<gene>
    <name evidence="4" type="primary">LOC111295134</name>
</gene>
<dbReference type="KEGG" id="dzi:111295134"/>
<dbReference type="CDD" id="cd05162">
    <property type="entry name" value="PWWP"/>
    <property type="match status" value="1"/>
</dbReference>
<keyword evidence="3" id="KW-1185">Reference proteome</keyword>
<evidence type="ECO:0000313" key="4">
    <source>
        <dbReference type="RefSeq" id="XP_022744247.1"/>
    </source>
</evidence>
<feature type="region of interest" description="Disordered" evidence="1">
    <location>
        <begin position="547"/>
        <end position="567"/>
    </location>
</feature>